<accession>A0A117DVL8</accession>
<dbReference type="VEuPathDB" id="FungiDB:M747DRAFT_327698"/>
<feature type="region of interest" description="Disordered" evidence="1">
    <location>
        <begin position="167"/>
        <end position="200"/>
    </location>
</feature>
<feature type="compositionally biased region" description="Low complexity" evidence="1">
    <location>
        <begin position="167"/>
        <end position="181"/>
    </location>
</feature>
<feature type="region of interest" description="Disordered" evidence="1">
    <location>
        <begin position="1"/>
        <end position="152"/>
    </location>
</feature>
<gene>
    <name evidence="2" type="ORF">ABL_01058</name>
</gene>
<comment type="caution">
    <text evidence="2">The sequence shown here is derived from an EMBL/GenBank/DDBJ whole genome shotgun (WGS) entry which is preliminary data.</text>
</comment>
<feature type="compositionally biased region" description="Low complexity" evidence="1">
    <location>
        <begin position="89"/>
        <end position="98"/>
    </location>
</feature>
<name>A0A117DVL8_ASPNG</name>
<dbReference type="VEuPathDB" id="FungiDB:ASPNIDRAFT2_1164784"/>
<dbReference type="AlphaFoldDB" id="A0A117DVL8"/>
<evidence type="ECO:0000313" key="3">
    <source>
        <dbReference type="Proteomes" id="UP000068243"/>
    </source>
</evidence>
<dbReference type="VEuPathDB" id="FungiDB:An02g01410"/>
<proteinExistence type="predicted"/>
<evidence type="ECO:0000256" key="1">
    <source>
        <dbReference type="SAM" id="MobiDB-lite"/>
    </source>
</evidence>
<feature type="compositionally biased region" description="Low complexity" evidence="1">
    <location>
        <begin position="120"/>
        <end position="138"/>
    </location>
</feature>
<dbReference type="OrthoDB" id="4510017at2759"/>
<feature type="compositionally biased region" description="Gly residues" evidence="1">
    <location>
        <begin position="244"/>
        <end position="253"/>
    </location>
</feature>
<feature type="compositionally biased region" description="Low complexity" evidence="1">
    <location>
        <begin position="254"/>
        <end position="265"/>
    </location>
</feature>
<feature type="compositionally biased region" description="Polar residues" evidence="1">
    <location>
        <begin position="1"/>
        <end position="37"/>
    </location>
</feature>
<feature type="region of interest" description="Disordered" evidence="1">
    <location>
        <begin position="237"/>
        <end position="265"/>
    </location>
</feature>
<dbReference type="EMBL" id="BCMY01000001">
    <property type="protein sequence ID" value="GAQ35120.1"/>
    <property type="molecule type" value="Genomic_DNA"/>
</dbReference>
<organism evidence="2 3">
    <name type="scientific">Aspergillus niger</name>
    <dbReference type="NCBI Taxonomy" id="5061"/>
    <lineage>
        <taxon>Eukaryota</taxon>
        <taxon>Fungi</taxon>
        <taxon>Dikarya</taxon>
        <taxon>Ascomycota</taxon>
        <taxon>Pezizomycotina</taxon>
        <taxon>Eurotiomycetes</taxon>
        <taxon>Eurotiomycetidae</taxon>
        <taxon>Eurotiales</taxon>
        <taxon>Aspergillaceae</taxon>
        <taxon>Aspergillus</taxon>
        <taxon>Aspergillus subgen. Circumdati</taxon>
    </lineage>
</organism>
<reference evidence="3" key="1">
    <citation type="journal article" date="2016" name="Genome Announc.">
        <title>Draft genome sequence of Aspergillus niger strain An76.</title>
        <authorList>
            <person name="Gong W."/>
            <person name="Cheng Z."/>
            <person name="Zhang H."/>
            <person name="Liu L."/>
            <person name="Gao P."/>
            <person name="Wang L."/>
        </authorList>
    </citation>
    <scope>NUCLEOTIDE SEQUENCE [LARGE SCALE GENOMIC DNA]</scope>
    <source>
        <strain evidence="3">An76</strain>
    </source>
</reference>
<protein>
    <submittedName>
        <fullName evidence="2">Similar to An02g01410</fullName>
    </submittedName>
</protein>
<dbReference type="OMA" id="TTAHVHF"/>
<feature type="compositionally biased region" description="Polar residues" evidence="1">
    <location>
        <begin position="99"/>
        <end position="119"/>
    </location>
</feature>
<sequence>MSNQTKMHPPTASSLKAQKTKNTPNGSASSPHTTNARRQPLMDFSSLHPCSASIDDEDDEGEGSLQSSHAEVGSFSGVYADSHSHSHSHPLSSSSSASTPTQMQSYTRYQPSNNSHSNYTIPSGGESTPTSTTTAITTRLKSKSKSKAKSTTAHVHFLDQIDISDSTSAATNTNTNGSKSTEANGITAGDKTMPLGPRSRDLSLSESEISLLDIGPSLVYGDDGYIPLSGGGSYGRGYERGHGHGQGDGGGVSVVGRGAQGLQLE</sequence>
<evidence type="ECO:0000313" key="2">
    <source>
        <dbReference type="EMBL" id="GAQ35120.1"/>
    </source>
</evidence>
<dbReference type="Proteomes" id="UP000068243">
    <property type="component" value="Unassembled WGS sequence"/>
</dbReference>